<keyword evidence="4 8" id="KW-0479">Metal-binding</keyword>
<reference evidence="11 12" key="1">
    <citation type="journal article" date="2017" name="Nat. Commun.">
        <title>Genome assembly with in vitro proximity ligation data and whole-genome triplication in lettuce.</title>
        <authorList>
            <person name="Reyes-Chin-Wo S."/>
            <person name="Wang Z."/>
            <person name="Yang X."/>
            <person name="Kozik A."/>
            <person name="Arikit S."/>
            <person name="Song C."/>
            <person name="Xia L."/>
            <person name="Froenicke L."/>
            <person name="Lavelle D.O."/>
            <person name="Truco M.J."/>
            <person name="Xia R."/>
            <person name="Zhu S."/>
            <person name="Xu C."/>
            <person name="Xu H."/>
            <person name="Xu X."/>
            <person name="Cox K."/>
            <person name="Korf I."/>
            <person name="Meyers B.C."/>
            <person name="Michelmore R.W."/>
        </authorList>
    </citation>
    <scope>NUCLEOTIDE SEQUENCE [LARGE SCALE GENOMIC DNA]</scope>
    <source>
        <strain evidence="12">cv. Salinas</strain>
        <tissue evidence="11">Seedlings</tissue>
    </source>
</reference>
<organism evidence="11 12">
    <name type="scientific">Lactuca sativa</name>
    <name type="common">Garden lettuce</name>
    <dbReference type="NCBI Taxonomy" id="4236"/>
    <lineage>
        <taxon>Eukaryota</taxon>
        <taxon>Viridiplantae</taxon>
        <taxon>Streptophyta</taxon>
        <taxon>Embryophyta</taxon>
        <taxon>Tracheophyta</taxon>
        <taxon>Spermatophyta</taxon>
        <taxon>Magnoliopsida</taxon>
        <taxon>eudicotyledons</taxon>
        <taxon>Gunneridae</taxon>
        <taxon>Pentapetalae</taxon>
        <taxon>asterids</taxon>
        <taxon>campanulids</taxon>
        <taxon>Asterales</taxon>
        <taxon>Asteraceae</taxon>
        <taxon>Cichorioideae</taxon>
        <taxon>Cichorieae</taxon>
        <taxon>Lactucinae</taxon>
        <taxon>Lactuca</taxon>
    </lineage>
</organism>
<dbReference type="GO" id="GO:0020037">
    <property type="term" value="F:heme binding"/>
    <property type="evidence" value="ECO:0007669"/>
    <property type="project" value="InterPro"/>
</dbReference>
<dbReference type="CDD" id="cd11072">
    <property type="entry name" value="CYP71-like"/>
    <property type="match status" value="1"/>
</dbReference>
<dbReference type="Proteomes" id="UP000235145">
    <property type="component" value="Unassembled WGS sequence"/>
</dbReference>
<evidence type="ECO:0008006" key="13">
    <source>
        <dbReference type="Google" id="ProtNLM"/>
    </source>
</evidence>
<comment type="pathway">
    <text evidence="1">Secondary metabolite biosynthesis; terpenoid biosynthesis.</text>
</comment>
<evidence type="ECO:0000256" key="1">
    <source>
        <dbReference type="ARBA" id="ARBA00004721"/>
    </source>
</evidence>
<accession>A0A9R1WPA6</accession>
<dbReference type="PRINTS" id="PR00385">
    <property type="entry name" value="P450"/>
</dbReference>
<keyword evidence="6 8" id="KW-0408">Iron</keyword>
<dbReference type="InterPro" id="IPR001128">
    <property type="entry name" value="Cyt_P450"/>
</dbReference>
<gene>
    <name evidence="11" type="ORF">LSAT_V11C100011840</name>
</gene>
<feature type="transmembrane region" description="Helical" evidence="10">
    <location>
        <begin position="6"/>
        <end position="26"/>
    </location>
</feature>
<evidence type="ECO:0000256" key="5">
    <source>
        <dbReference type="ARBA" id="ARBA00023002"/>
    </source>
</evidence>
<dbReference type="GO" id="GO:0005506">
    <property type="term" value="F:iron ion binding"/>
    <property type="evidence" value="ECO:0007669"/>
    <property type="project" value="InterPro"/>
</dbReference>
<evidence type="ECO:0000256" key="2">
    <source>
        <dbReference type="ARBA" id="ARBA00010617"/>
    </source>
</evidence>
<dbReference type="PANTHER" id="PTHR47955:SF15">
    <property type="entry name" value="CYTOCHROME P450 71A2-LIKE"/>
    <property type="match status" value="1"/>
</dbReference>
<evidence type="ECO:0000313" key="11">
    <source>
        <dbReference type="EMBL" id="KAJ0225683.1"/>
    </source>
</evidence>
<dbReference type="GO" id="GO:0051762">
    <property type="term" value="P:sesquiterpene biosynthetic process"/>
    <property type="evidence" value="ECO:0007669"/>
    <property type="project" value="UniProtKB-ARBA"/>
</dbReference>
<dbReference type="Pfam" id="PF00067">
    <property type="entry name" value="p450"/>
    <property type="match status" value="1"/>
</dbReference>
<dbReference type="FunFam" id="1.10.630.10:FF:000011">
    <property type="entry name" value="Cytochrome P450 83B1"/>
    <property type="match status" value="1"/>
</dbReference>
<dbReference type="AlphaFoldDB" id="A0A9R1WPA6"/>
<dbReference type="PROSITE" id="PS00086">
    <property type="entry name" value="CYTOCHROME_P450"/>
    <property type="match status" value="1"/>
</dbReference>
<keyword evidence="10" id="KW-0812">Transmembrane</keyword>
<sequence length="550" mass="62362">MFKYMHLFVISFQVWLIYTSSMNLLLQHACYMISEQLTIMLLFIIDQLSSSLILLPLFILVVSILSKWYFFPSKPLKNIPPSPSKLPIIGNLHQLGSSPHRSLQALAKKHGPLMLLHFGRVPVVVASSADASREIMKTHDLIFANRAKSSVPSILSYDARDIAFADYGEYWRQIKSIAVLQLLSQKRVQSFRRMREEETDLLVEKIREISCSSSPVVDMSKLLISLTNGVICRSALGRRHGGEKFKELFAQFVELLGVFSVGDYIPWLSWVDRLNGYAAKAVKIAAEFDEFLESVIEEHVDRKRQTYDVGGDDENKDFVDILLEIQNEKDASFVLDRDTVKALILDVFTGGTDSTYSTLEWELSELLRNPHVMKKLQEEVREVAKGKPKITEDDLDQMQYLKAVVKENFRMHAPLPLLVPRESTQDVKLMGYDIAAGTQVLINAWAVGRDPSLWDDPEEFRPERFLDSPVDYKGLHFELTPFGAGRRKCPGIQFAMSVNELVLASLVYSFDFQLPGGQKGEDLDMSETVGITIHKKLPLLVIATPYVTVL</sequence>
<proteinExistence type="inferred from homology"/>
<keyword evidence="5 9" id="KW-0560">Oxidoreductase</keyword>
<feature type="binding site" description="axial binding residue" evidence="8">
    <location>
        <position position="489"/>
    </location>
    <ligand>
        <name>heme</name>
        <dbReference type="ChEBI" id="CHEBI:30413"/>
    </ligand>
    <ligandPart>
        <name>Fe</name>
        <dbReference type="ChEBI" id="CHEBI:18248"/>
    </ligandPart>
</feature>
<dbReference type="InterPro" id="IPR002401">
    <property type="entry name" value="Cyt_P450_E_grp-I"/>
</dbReference>
<keyword evidence="3 8" id="KW-0349">Heme</keyword>
<dbReference type="Gene3D" id="1.10.630.10">
    <property type="entry name" value="Cytochrome P450"/>
    <property type="match status" value="1"/>
</dbReference>
<dbReference type="PANTHER" id="PTHR47955">
    <property type="entry name" value="CYTOCHROME P450 FAMILY 71 PROTEIN"/>
    <property type="match status" value="1"/>
</dbReference>
<dbReference type="InterPro" id="IPR017972">
    <property type="entry name" value="Cyt_P450_CS"/>
</dbReference>
<comment type="similarity">
    <text evidence="2 9">Belongs to the cytochrome P450 family.</text>
</comment>
<comment type="caution">
    <text evidence="11">The sequence shown here is derived from an EMBL/GenBank/DDBJ whole genome shotgun (WGS) entry which is preliminary data.</text>
</comment>
<evidence type="ECO:0000256" key="8">
    <source>
        <dbReference type="PIRSR" id="PIRSR602401-1"/>
    </source>
</evidence>
<evidence type="ECO:0000256" key="4">
    <source>
        <dbReference type="ARBA" id="ARBA00022723"/>
    </source>
</evidence>
<keyword evidence="7 9" id="KW-0503">Monooxygenase</keyword>
<name>A0A9R1WPA6_LACSA</name>
<dbReference type="PRINTS" id="PR00463">
    <property type="entry name" value="EP450I"/>
</dbReference>
<evidence type="ECO:0000256" key="10">
    <source>
        <dbReference type="SAM" id="Phobius"/>
    </source>
</evidence>
<evidence type="ECO:0000256" key="7">
    <source>
        <dbReference type="ARBA" id="ARBA00023033"/>
    </source>
</evidence>
<dbReference type="InterPro" id="IPR036396">
    <property type="entry name" value="Cyt_P450_sf"/>
</dbReference>
<protein>
    <recommendedName>
        <fullName evidence="13">Cytochrome P450</fullName>
    </recommendedName>
</protein>
<evidence type="ECO:0000256" key="3">
    <source>
        <dbReference type="ARBA" id="ARBA00022617"/>
    </source>
</evidence>
<dbReference type="SUPFAM" id="SSF48264">
    <property type="entry name" value="Cytochrome P450"/>
    <property type="match status" value="1"/>
</dbReference>
<feature type="transmembrane region" description="Helical" evidence="10">
    <location>
        <begin position="38"/>
        <end position="71"/>
    </location>
</feature>
<evidence type="ECO:0000256" key="6">
    <source>
        <dbReference type="ARBA" id="ARBA00023004"/>
    </source>
</evidence>
<evidence type="ECO:0000313" key="12">
    <source>
        <dbReference type="Proteomes" id="UP000235145"/>
    </source>
</evidence>
<keyword evidence="10" id="KW-0472">Membrane</keyword>
<comment type="cofactor">
    <cofactor evidence="8">
        <name>heme</name>
        <dbReference type="ChEBI" id="CHEBI:30413"/>
    </cofactor>
</comment>
<keyword evidence="12" id="KW-1185">Reference proteome</keyword>
<dbReference type="EMBL" id="NBSK02000001">
    <property type="protein sequence ID" value="KAJ0225683.1"/>
    <property type="molecule type" value="Genomic_DNA"/>
</dbReference>
<dbReference type="GO" id="GO:0016712">
    <property type="term" value="F:oxidoreductase activity, acting on paired donors, with incorporation or reduction of molecular oxygen, reduced flavin or flavoprotein as one donor, and incorporation of one atom of oxygen"/>
    <property type="evidence" value="ECO:0007669"/>
    <property type="project" value="UniProtKB-ARBA"/>
</dbReference>
<evidence type="ECO:0000256" key="9">
    <source>
        <dbReference type="RuleBase" id="RU000461"/>
    </source>
</evidence>
<keyword evidence="10" id="KW-1133">Transmembrane helix</keyword>